<evidence type="ECO:0000259" key="1">
    <source>
        <dbReference type="PROSITE" id="PS50011"/>
    </source>
</evidence>
<dbReference type="GO" id="GO:0004674">
    <property type="term" value="F:protein serine/threonine kinase activity"/>
    <property type="evidence" value="ECO:0007669"/>
    <property type="project" value="TreeGrafter"/>
</dbReference>
<comment type="caution">
    <text evidence="2">The sequence shown here is derived from an EMBL/GenBank/DDBJ whole genome shotgun (WGS) entry which is preliminary data.</text>
</comment>
<dbReference type="InterPro" id="IPR001245">
    <property type="entry name" value="Ser-Thr/Tyr_kinase_cat_dom"/>
</dbReference>
<keyword evidence="3" id="KW-1185">Reference proteome</keyword>
<dbReference type="AlphaFoldDB" id="A0A6A4QLE5"/>
<dbReference type="EMBL" id="WOCE01000005">
    <property type="protein sequence ID" value="KAE9614533.1"/>
    <property type="molecule type" value="Genomic_DNA"/>
</dbReference>
<evidence type="ECO:0000313" key="2">
    <source>
        <dbReference type="EMBL" id="KAE9614533.1"/>
    </source>
</evidence>
<dbReference type="OrthoDB" id="339325at2759"/>
<dbReference type="Proteomes" id="UP000447434">
    <property type="component" value="Chromosome 5"/>
</dbReference>
<feature type="domain" description="Protein kinase" evidence="1">
    <location>
        <begin position="1"/>
        <end position="81"/>
    </location>
</feature>
<dbReference type="InterPro" id="IPR051681">
    <property type="entry name" value="Ser/Thr_Kinases-Pseudokinases"/>
</dbReference>
<name>A0A6A4QLE5_LUPAL</name>
<evidence type="ECO:0000313" key="3">
    <source>
        <dbReference type="Proteomes" id="UP000447434"/>
    </source>
</evidence>
<proteinExistence type="predicted"/>
<dbReference type="GO" id="GO:0005524">
    <property type="term" value="F:ATP binding"/>
    <property type="evidence" value="ECO:0007669"/>
    <property type="project" value="InterPro"/>
</dbReference>
<accession>A0A6A4QLE5</accession>
<sequence>MCRCDVYSFGVILWELVTLKLPWTGLNPMQVVAAVGFQDRHLDIPMDVDPLVASIIWECLQKDPNLRPSFAQLTVALKPLQRLSIPSHQDRMP</sequence>
<organism evidence="2 3">
    <name type="scientific">Lupinus albus</name>
    <name type="common">White lupine</name>
    <name type="synonym">Lupinus termis</name>
    <dbReference type="NCBI Taxonomy" id="3870"/>
    <lineage>
        <taxon>Eukaryota</taxon>
        <taxon>Viridiplantae</taxon>
        <taxon>Streptophyta</taxon>
        <taxon>Embryophyta</taxon>
        <taxon>Tracheophyta</taxon>
        <taxon>Spermatophyta</taxon>
        <taxon>Magnoliopsida</taxon>
        <taxon>eudicotyledons</taxon>
        <taxon>Gunneridae</taxon>
        <taxon>Pentapetalae</taxon>
        <taxon>rosids</taxon>
        <taxon>fabids</taxon>
        <taxon>Fabales</taxon>
        <taxon>Fabaceae</taxon>
        <taxon>Papilionoideae</taxon>
        <taxon>50 kb inversion clade</taxon>
        <taxon>genistoids sensu lato</taxon>
        <taxon>core genistoids</taxon>
        <taxon>Genisteae</taxon>
        <taxon>Lupinus</taxon>
    </lineage>
</organism>
<dbReference type="Pfam" id="PF07714">
    <property type="entry name" value="PK_Tyr_Ser-Thr"/>
    <property type="match status" value="1"/>
</dbReference>
<dbReference type="PANTHER" id="PTHR44329:SF284">
    <property type="entry name" value="SERINE_THREONINE-PROTEIN KINASE EDR1-LIKE ISOFORM X2"/>
    <property type="match status" value="1"/>
</dbReference>
<dbReference type="PROSITE" id="PS50011">
    <property type="entry name" value="PROTEIN_KINASE_DOM"/>
    <property type="match status" value="1"/>
</dbReference>
<dbReference type="InterPro" id="IPR011009">
    <property type="entry name" value="Kinase-like_dom_sf"/>
</dbReference>
<dbReference type="SUPFAM" id="SSF56112">
    <property type="entry name" value="Protein kinase-like (PK-like)"/>
    <property type="match status" value="1"/>
</dbReference>
<dbReference type="Gene3D" id="1.10.510.10">
    <property type="entry name" value="Transferase(Phosphotransferase) domain 1"/>
    <property type="match status" value="1"/>
</dbReference>
<protein>
    <recommendedName>
        <fullName evidence="1">Protein kinase domain-containing protein</fullName>
    </recommendedName>
</protein>
<dbReference type="PANTHER" id="PTHR44329">
    <property type="entry name" value="SERINE/THREONINE-PROTEIN KINASE TNNI3K-RELATED"/>
    <property type="match status" value="1"/>
</dbReference>
<reference evidence="3" key="1">
    <citation type="journal article" date="2020" name="Nat. Commun.">
        <title>Genome sequence of the cluster root forming white lupin.</title>
        <authorList>
            <person name="Hufnagel B."/>
            <person name="Marques A."/>
            <person name="Soriano A."/>
            <person name="Marques L."/>
            <person name="Divol F."/>
            <person name="Doumas P."/>
            <person name="Sallet E."/>
            <person name="Mancinotti D."/>
            <person name="Carrere S."/>
            <person name="Marande W."/>
            <person name="Arribat S."/>
            <person name="Keller J."/>
            <person name="Huneau C."/>
            <person name="Blein T."/>
            <person name="Aime D."/>
            <person name="Laguerre M."/>
            <person name="Taylor J."/>
            <person name="Schubert V."/>
            <person name="Nelson M."/>
            <person name="Geu-Flores F."/>
            <person name="Crespi M."/>
            <person name="Gallardo-Guerrero K."/>
            <person name="Delaux P.-M."/>
            <person name="Salse J."/>
            <person name="Berges H."/>
            <person name="Guyot R."/>
            <person name="Gouzy J."/>
            <person name="Peret B."/>
        </authorList>
    </citation>
    <scope>NUCLEOTIDE SEQUENCE [LARGE SCALE GENOMIC DNA]</scope>
    <source>
        <strain evidence="3">cv. Amiga</strain>
    </source>
</reference>
<gene>
    <name evidence="2" type="ORF">Lalb_Chr05g0229181</name>
</gene>
<dbReference type="InterPro" id="IPR000719">
    <property type="entry name" value="Prot_kinase_dom"/>
</dbReference>